<gene>
    <name evidence="5" type="ORF">Acr_00g0022420</name>
</gene>
<keyword evidence="4" id="KW-0067">ATP-binding</keyword>
<proteinExistence type="predicted"/>
<keyword evidence="6" id="KW-1185">Reference proteome</keyword>
<evidence type="ECO:0000256" key="4">
    <source>
        <dbReference type="ARBA" id="ARBA00022840"/>
    </source>
</evidence>
<dbReference type="EMBL" id="BJWL01000161">
    <property type="protein sequence ID" value="GFS32380.1"/>
    <property type="molecule type" value="Genomic_DNA"/>
</dbReference>
<evidence type="ECO:0000313" key="6">
    <source>
        <dbReference type="Proteomes" id="UP000585474"/>
    </source>
</evidence>
<dbReference type="GO" id="GO:0016301">
    <property type="term" value="F:kinase activity"/>
    <property type="evidence" value="ECO:0007669"/>
    <property type="project" value="UniProtKB-KW"/>
</dbReference>
<evidence type="ECO:0000256" key="3">
    <source>
        <dbReference type="ARBA" id="ARBA00022777"/>
    </source>
</evidence>
<protein>
    <submittedName>
        <fullName evidence="5">Uncharacterized protein</fullName>
    </submittedName>
</protein>
<reference evidence="6" key="1">
    <citation type="submission" date="2019-07" db="EMBL/GenBank/DDBJ databases">
        <title>De Novo Assembly of kiwifruit Actinidia rufa.</title>
        <authorList>
            <person name="Sugita-Konishi S."/>
            <person name="Sato K."/>
            <person name="Mori E."/>
            <person name="Abe Y."/>
            <person name="Kisaki G."/>
            <person name="Hamano K."/>
            <person name="Suezawa K."/>
            <person name="Otani M."/>
            <person name="Fukuda T."/>
            <person name="Manabe T."/>
            <person name="Gomi K."/>
            <person name="Tabuchi M."/>
            <person name="Akimitsu K."/>
            <person name="Kataoka I."/>
        </authorList>
    </citation>
    <scope>NUCLEOTIDE SEQUENCE [LARGE SCALE GENOMIC DNA]</scope>
    <source>
        <strain evidence="6">cv. Fuchu</strain>
    </source>
</reference>
<dbReference type="GO" id="GO:0005524">
    <property type="term" value="F:ATP binding"/>
    <property type="evidence" value="ECO:0007669"/>
    <property type="project" value="UniProtKB-KW"/>
</dbReference>
<organism evidence="5 6">
    <name type="scientific">Actinidia rufa</name>
    <dbReference type="NCBI Taxonomy" id="165716"/>
    <lineage>
        <taxon>Eukaryota</taxon>
        <taxon>Viridiplantae</taxon>
        <taxon>Streptophyta</taxon>
        <taxon>Embryophyta</taxon>
        <taxon>Tracheophyta</taxon>
        <taxon>Spermatophyta</taxon>
        <taxon>Magnoliopsida</taxon>
        <taxon>eudicotyledons</taxon>
        <taxon>Gunneridae</taxon>
        <taxon>Pentapetalae</taxon>
        <taxon>asterids</taxon>
        <taxon>Ericales</taxon>
        <taxon>Actinidiaceae</taxon>
        <taxon>Actinidia</taxon>
    </lineage>
</organism>
<dbReference type="PANTHER" id="PTHR47973">
    <property type="entry name" value="CYSTEINE-RICH RECEPTOR-LIKE PROTEIN KINASE 3"/>
    <property type="match status" value="1"/>
</dbReference>
<evidence type="ECO:0000256" key="1">
    <source>
        <dbReference type="ARBA" id="ARBA00022679"/>
    </source>
</evidence>
<accession>A0A7J0DDW7</accession>
<evidence type="ECO:0000256" key="2">
    <source>
        <dbReference type="ARBA" id="ARBA00022741"/>
    </source>
</evidence>
<keyword evidence="1" id="KW-0808">Transferase</keyword>
<keyword evidence="2" id="KW-0547">Nucleotide-binding</keyword>
<sequence length="188" mass="20231">MECFSGLGFFLEKILKIGRGGDADDGDGGGDSCDLFFELRTLQIATNFFSELNQLGHGGFGPVYKTWSLFQTGKVLELVDPSLAKCNPVEAAMCIQLGLLCCQATVAERPNMNSIHLMLSSDSFTLPRPGKPGILGRRGHWTTTTSSAFTDTNAGSTTTGVTKASAGSRFVEDYSRNYISHSSIEEGR</sequence>
<dbReference type="Gene3D" id="3.30.200.20">
    <property type="entry name" value="Phosphorylase Kinase, domain 1"/>
    <property type="match status" value="1"/>
</dbReference>
<name>A0A7J0DDW7_9ERIC</name>
<dbReference type="AlphaFoldDB" id="A0A7J0DDW7"/>
<comment type="caution">
    <text evidence="5">The sequence shown here is derived from an EMBL/GenBank/DDBJ whole genome shotgun (WGS) entry which is preliminary data.</text>
</comment>
<dbReference type="OrthoDB" id="4062651at2759"/>
<keyword evidence="3" id="KW-0418">Kinase</keyword>
<dbReference type="InterPro" id="IPR052059">
    <property type="entry name" value="CR_Ser/Thr_kinase"/>
</dbReference>
<evidence type="ECO:0000313" key="5">
    <source>
        <dbReference type="EMBL" id="GFS32380.1"/>
    </source>
</evidence>
<dbReference type="Proteomes" id="UP000585474">
    <property type="component" value="Unassembled WGS sequence"/>
</dbReference>